<gene>
    <name evidence="3" type="ORF">METZ01_LOCUS21789</name>
</gene>
<dbReference type="InterPro" id="IPR036465">
    <property type="entry name" value="vWFA_dom_sf"/>
</dbReference>
<organism evidence="3">
    <name type="scientific">marine metagenome</name>
    <dbReference type="NCBI Taxonomy" id="408172"/>
    <lineage>
        <taxon>unclassified sequences</taxon>
        <taxon>metagenomes</taxon>
        <taxon>ecological metagenomes</taxon>
    </lineage>
</organism>
<keyword evidence="2" id="KW-1133">Transmembrane helix</keyword>
<feature type="coiled-coil region" evidence="1">
    <location>
        <begin position="66"/>
        <end position="121"/>
    </location>
</feature>
<evidence type="ECO:0008006" key="4">
    <source>
        <dbReference type="Google" id="ProtNLM"/>
    </source>
</evidence>
<reference evidence="3" key="1">
    <citation type="submission" date="2018-05" db="EMBL/GenBank/DDBJ databases">
        <authorList>
            <person name="Lanie J.A."/>
            <person name="Ng W.-L."/>
            <person name="Kazmierczak K.M."/>
            <person name="Andrzejewski T.M."/>
            <person name="Davidsen T.M."/>
            <person name="Wayne K.J."/>
            <person name="Tettelin H."/>
            <person name="Glass J.I."/>
            <person name="Rusch D."/>
            <person name="Podicherti R."/>
            <person name="Tsui H.-C.T."/>
            <person name="Winkler M.E."/>
        </authorList>
    </citation>
    <scope>NUCLEOTIDE SEQUENCE</scope>
</reference>
<evidence type="ECO:0000313" key="3">
    <source>
        <dbReference type="EMBL" id="SUZ68935.1"/>
    </source>
</evidence>
<keyword evidence="1" id="KW-0175">Coiled coil</keyword>
<feature type="transmembrane region" description="Helical" evidence="2">
    <location>
        <begin position="6"/>
        <end position="26"/>
    </location>
</feature>
<name>A0A381PPH2_9ZZZZ</name>
<dbReference type="SUPFAM" id="SSF53300">
    <property type="entry name" value="vWA-like"/>
    <property type="match status" value="1"/>
</dbReference>
<accession>A0A381PPH2</accession>
<dbReference type="EMBL" id="UINC01001048">
    <property type="protein sequence ID" value="SUZ68935.1"/>
    <property type="molecule type" value="Genomic_DNA"/>
</dbReference>
<keyword evidence="2" id="KW-0472">Membrane</keyword>
<keyword evidence="2" id="KW-0812">Transmembrane</keyword>
<protein>
    <recommendedName>
        <fullName evidence="4">VWFA domain-containing protein</fullName>
    </recommendedName>
</protein>
<evidence type="ECO:0000256" key="1">
    <source>
        <dbReference type="SAM" id="Coils"/>
    </source>
</evidence>
<evidence type="ECO:0000256" key="2">
    <source>
        <dbReference type="SAM" id="Phobius"/>
    </source>
</evidence>
<sequence length="319" mass="35933">METFNLSFLDVVCCGFGAVILLLVITKIYEPMTIQKSQEDLQKLLIVLERELSLTRGDTTVLNQTLTETREQLSENDEQKNKLQGDLSNIRGDFTTSKAEADEKTAELRGLLSAKQSLTEETKRLLKDYQPQDDKTVGGIPVDSEYIIFVVDTSGSMYEGPWNLVIQKITETLSIYPKVKGIQVLNDEGEYMFSSYAGKWMPDSPAIRNNITSRLQFWNPYSDSSPVEGITEAIRTYYERDKQISIYVFGDDFPRGSVEAVCRYVARINKADRFGNRLVRIHGIGFPTQTGSANGAKFAHLMRKLSEQNGGTFVALPHL</sequence>
<dbReference type="AlphaFoldDB" id="A0A381PPH2"/>
<dbReference type="Gene3D" id="3.40.50.410">
    <property type="entry name" value="von Willebrand factor, type A domain"/>
    <property type="match status" value="1"/>
</dbReference>
<proteinExistence type="predicted"/>